<evidence type="ECO:0000313" key="1">
    <source>
        <dbReference type="EMBL" id="KAG0661972.1"/>
    </source>
</evidence>
<accession>A0A9P6W4J7</accession>
<dbReference type="Proteomes" id="UP000777482">
    <property type="component" value="Unassembled WGS sequence"/>
</dbReference>
<dbReference type="AlphaFoldDB" id="A0A9P6W4J7"/>
<gene>
    <name evidence="1" type="ORF">C6P46_003677</name>
</gene>
<protein>
    <submittedName>
        <fullName evidence="1">Uncharacterized protein</fullName>
    </submittedName>
</protein>
<sequence length="146" mass="16416">MRRGELEPPHQRQLLTEALKDLVVIAQETQCPPETVRRLEMLHKCIMFDTIEGLRGKCPFGGGHASYLRVLLSMALLTRSTVLALSIDDKDKGRIPDALEEMVERFDEVTTEAHKWNMGHTTSSSHRYASSDIAAARMAFVPLARV</sequence>
<evidence type="ECO:0000313" key="2">
    <source>
        <dbReference type="Proteomes" id="UP000777482"/>
    </source>
</evidence>
<keyword evidence="2" id="KW-1185">Reference proteome</keyword>
<proteinExistence type="predicted"/>
<reference evidence="1 2" key="1">
    <citation type="submission" date="2020-11" db="EMBL/GenBank/DDBJ databases">
        <title>Kefir isolates.</title>
        <authorList>
            <person name="Marcisauskas S."/>
            <person name="Kim Y."/>
            <person name="Blasche S."/>
        </authorList>
    </citation>
    <scope>NUCLEOTIDE SEQUENCE [LARGE SCALE GENOMIC DNA]</scope>
    <source>
        <strain evidence="1 2">KR</strain>
    </source>
</reference>
<comment type="caution">
    <text evidence="1">The sequence shown here is derived from an EMBL/GenBank/DDBJ whole genome shotgun (WGS) entry which is preliminary data.</text>
</comment>
<name>A0A9P6W4J7_RHOMI</name>
<organism evidence="1 2">
    <name type="scientific">Rhodotorula mucilaginosa</name>
    <name type="common">Yeast</name>
    <name type="synonym">Rhodotorula rubra</name>
    <dbReference type="NCBI Taxonomy" id="5537"/>
    <lineage>
        <taxon>Eukaryota</taxon>
        <taxon>Fungi</taxon>
        <taxon>Dikarya</taxon>
        <taxon>Basidiomycota</taxon>
        <taxon>Pucciniomycotina</taxon>
        <taxon>Microbotryomycetes</taxon>
        <taxon>Sporidiobolales</taxon>
        <taxon>Sporidiobolaceae</taxon>
        <taxon>Rhodotorula</taxon>
    </lineage>
</organism>
<dbReference type="EMBL" id="PUHQ01000030">
    <property type="protein sequence ID" value="KAG0661972.1"/>
    <property type="molecule type" value="Genomic_DNA"/>
</dbReference>